<evidence type="ECO:0000313" key="8">
    <source>
        <dbReference type="EMBL" id="KAL2836303.1"/>
    </source>
</evidence>
<comment type="subcellular location">
    <subcellularLocation>
        <location evidence="1">Nucleus</location>
    </subcellularLocation>
</comment>
<keyword evidence="3" id="KW-0677">Repeat</keyword>
<proteinExistence type="predicted"/>
<organism evidence="8 9">
    <name type="scientific">Aspergillus pseudoustus</name>
    <dbReference type="NCBI Taxonomy" id="1810923"/>
    <lineage>
        <taxon>Eukaryota</taxon>
        <taxon>Fungi</taxon>
        <taxon>Dikarya</taxon>
        <taxon>Ascomycota</taxon>
        <taxon>Pezizomycotina</taxon>
        <taxon>Eurotiomycetes</taxon>
        <taxon>Eurotiomycetidae</taxon>
        <taxon>Eurotiales</taxon>
        <taxon>Aspergillaceae</taxon>
        <taxon>Aspergillus</taxon>
        <taxon>Aspergillus subgen. Nidulantes</taxon>
    </lineage>
</organism>
<protein>
    <recommendedName>
        <fullName evidence="10">Transcription factor domain-containing protein</fullName>
    </recommendedName>
</protein>
<evidence type="ECO:0000256" key="7">
    <source>
        <dbReference type="SAM" id="MobiDB-lite"/>
    </source>
</evidence>
<keyword evidence="5" id="KW-0862">Zinc</keyword>
<gene>
    <name evidence="8" type="ORF">BJY01DRAFT_59221</name>
</gene>
<evidence type="ECO:0000256" key="1">
    <source>
        <dbReference type="ARBA" id="ARBA00004123"/>
    </source>
</evidence>
<evidence type="ECO:0008006" key="10">
    <source>
        <dbReference type="Google" id="ProtNLM"/>
    </source>
</evidence>
<evidence type="ECO:0000313" key="9">
    <source>
        <dbReference type="Proteomes" id="UP001610446"/>
    </source>
</evidence>
<accession>A0ABR4J8D0</accession>
<evidence type="ECO:0000256" key="4">
    <source>
        <dbReference type="ARBA" id="ARBA00022771"/>
    </source>
</evidence>
<dbReference type="PANTHER" id="PTHR40626:SF11">
    <property type="entry name" value="ZINC FINGER PROTEIN YPR022C"/>
    <property type="match status" value="1"/>
</dbReference>
<evidence type="ECO:0000256" key="2">
    <source>
        <dbReference type="ARBA" id="ARBA00022723"/>
    </source>
</evidence>
<name>A0ABR4J8D0_9EURO</name>
<evidence type="ECO:0000256" key="3">
    <source>
        <dbReference type="ARBA" id="ARBA00022737"/>
    </source>
</evidence>
<dbReference type="EMBL" id="JBFXLU010000181">
    <property type="protein sequence ID" value="KAL2836303.1"/>
    <property type="molecule type" value="Genomic_DNA"/>
</dbReference>
<dbReference type="InterPro" id="IPR051059">
    <property type="entry name" value="VerF-like"/>
</dbReference>
<reference evidence="8 9" key="1">
    <citation type="submission" date="2024-07" db="EMBL/GenBank/DDBJ databases">
        <title>Section-level genome sequencing and comparative genomics of Aspergillus sections Usti and Cavernicolus.</title>
        <authorList>
            <consortium name="Lawrence Berkeley National Laboratory"/>
            <person name="Nybo J.L."/>
            <person name="Vesth T.C."/>
            <person name="Theobald S."/>
            <person name="Frisvad J.C."/>
            <person name="Larsen T.O."/>
            <person name="Kjaerboelling I."/>
            <person name="Rothschild-Mancinelli K."/>
            <person name="Lyhne E.K."/>
            <person name="Kogle M.E."/>
            <person name="Barry K."/>
            <person name="Clum A."/>
            <person name="Na H."/>
            <person name="Ledsgaard L."/>
            <person name="Lin J."/>
            <person name="Lipzen A."/>
            <person name="Kuo A."/>
            <person name="Riley R."/>
            <person name="Mondo S."/>
            <person name="Labutti K."/>
            <person name="Haridas S."/>
            <person name="Pangalinan J."/>
            <person name="Salamov A.A."/>
            <person name="Simmons B.A."/>
            <person name="Magnuson J.K."/>
            <person name="Chen J."/>
            <person name="Drula E."/>
            <person name="Henrissat B."/>
            <person name="Wiebenga A."/>
            <person name="Lubbers R.J."/>
            <person name="Gomes A.C."/>
            <person name="Makela M.R."/>
            <person name="Stajich J."/>
            <person name="Grigoriev I.V."/>
            <person name="Mortensen U.H."/>
            <person name="De Vries R.P."/>
            <person name="Baker S.E."/>
            <person name="Andersen M.R."/>
        </authorList>
    </citation>
    <scope>NUCLEOTIDE SEQUENCE [LARGE SCALE GENOMIC DNA]</scope>
    <source>
        <strain evidence="8 9">CBS 123904</strain>
    </source>
</reference>
<evidence type="ECO:0000256" key="5">
    <source>
        <dbReference type="ARBA" id="ARBA00022833"/>
    </source>
</evidence>
<keyword evidence="9" id="KW-1185">Reference proteome</keyword>
<feature type="region of interest" description="Disordered" evidence="7">
    <location>
        <begin position="60"/>
        <end position="83"/>
    </location>
</feature>
<evidence type="ECO:0000256" key="6">
    <source>
        <dbReference type="ARBA" id="ARBA00023242"/>
    </source>
</evidence>
<keyword evidence="4" id="KW-0863">Zinc-finger</keyword>
<keyword evidence="6" id="KW-0539">Nucleus</keyword>
<keyword evidence="2" id="KW-0479">Metal-binding</keyword>
<dbReference type="Proteomes" id="UP001610446">
    <property type="component" value="Unassembled WGS sequence"/>
</dbReference>
<comment type="caution">
    <text evidence="8">The sequence shown here is derived from an EMBL/GenBank/DDBJ whole genome shotgun (WGS) entry which is preliminary data.</text>
</comment>
<dbReference type="PANTHER" id="PTHR40626">
    <property type="entry name" value="MIP31509P"/>
    <property type="match status" value="1"/>
</dbReference>
<sequence>MSWTYFDLGVVNQSNLESTMGLPSDNAMELVGGPGSTDMLANMGGSSMIQRRRHTFVESISASGQSTPRHHNDQHLKNDSSQIGSYTDETYRERLAESLRHRLHPGILPSMTFLDFCVQAYFTYFHSLSPIIHGPTLKPSNVNAVLLLSICSIRSLFLGSPRALALYIAVAERRVLGSRPLG</sequence>